<reference evidence="2 3" key="2">
    <citation type="submission" date="2018-11" db="EMBL/GenBank/DDBJ databases">
        <authorList>
            <consortium name="Pathogen Informatics"/>
        </authorList>
    </citation>
    <scope>NUCLEOTIDE SEQUENCE [LARGE SCALE GENOMIC DNA]</scope>
</reference>
<dbReference type="AlphaFoldDB" id="A0A183IGM6"/>
<evidence type="ECO:0000313" key="3">
    <source>
        <dbReference type="Proteomes" id="UP000270296"/>
    </source>
</evidence>
<sequence length="126" mass="13708">MKNHTRYLDDNGQAITPVPDIKKERGNKQPQKSGGGGGGGGGRGGGGGHNVHITTTVHQASTPEREPVKRLPRTRKTTGTQFTQFRNEEVVRKSNEAVLCENIGMMFILNCSRGIIGGQVWCQQPR</sequence>
<dbReference type="Proteomes" id="UP000270296">
    <property type="component" value="Unassembled WGS sequence"/>
</dbReference>
<evidence type="ECO:0000256" key="1">
    <source>
        <dbReference type="SAM" id="MobiDB-lite"/>
    </source>
</evidence>
<keyword evidence="3" id="KW-1185">Reference proteome</keyword>
<dbReference type="EMBL" id="UZAM01007393">
    <property type="protein sequence ID" value="VDO98845.1"/>
    <property type="molecule type" value="Genomic_DNA"/>
</dbReference>
<feature type="compositionally biased region" description="Polar residues" evidence="1">
    <location>
        <begin position="52"/>
        <end position="62"/>
    </location>
</feature>
<gene>
    <name evidence="2" type="ORF">SBAD_LOCUS2771</name>
</gene>
<name>A0A183IGM6_9BILA</name>
<proteinExistence type="predicted"/>
<feature type="compositionally biased region" description="Gly residues" evidence="1">
    <location>
        <begin position="33"/>
        <end position="49"/>
    </location>
</feature>
<organism evidence="4">
    <name type="scientific">Soboliphyme baturini</name>
    <dbReference type="NCBI Taxonomy" id="241478"/>
    <lineage>
        <taxon>Eukaryota</taxon>
        <taxon>Metazoa</taxon>
        <taxon>Ecdysozoa</taxon>
        <taxon>Nematoda</taxon>
        <taxon>Enoplea</taxon>
        <taxon>Dorylaimia</taxon>
        <taxon>Dioctophymatida</taxon>
        <taxon>Dioctophymatoidea</taxon>
        <taxon>Soboliphymatidae</taxon>
        <taxon>Soboliphyme</taxon>
    </lineage>
</organism>
<reference evidence="4" key="1">
    <citation type="submission" date="2016-06" db="UniProtKB">
        <authorList>
            <consortium name="WormBaseParasite"/>
        </authorList>
    </citation>
    <scope>IDENTIFICATION</scope>
</reference>
<accession>A0A183IGM6</accession>
<feature type="region of interest" description="Disordered" evidence="1">
    <location>
        <begin position="1"/>
        <end position="80"/>
    </location>
</feature>
<evidence type="ECO:0000313" key="4">
    <source>
        <dbReference type="WBParaSite" id="SBAD_0000290301-mRNA-1"/>
    </source>
</evidence>
<protein>
    <submittedName>
        <fullName evidence="2 4">Uncharacterized protein</fullName>
    </submittedName>
</protein>
<dbReference type="WBParaSite" id="SBAD_0000290301-mRNA-1">
    <property type="protein sequence ID" value="SBAD_0000290301-mRNA-1"/>
    <property type="gene ID" value="SBAD_0000290301"/>
</dbReference>
<evidence type="ECO:0000313" key="2">
    <source>
        <dbReference type="EMBL" id="VDO98845.1"/>
    </source>
</evidence>